<evidence type="ECO:0000259" key="4">
    <source>
        <dbReference type="Pfam" id="PF05567"/>
    </source>
</evidence>
<comment type="caution">
    <text evidence="5">The sequence shown here is derived from an EMBL/GenBank/DDBJ whole genome shotgun (WGS) entry which is preliminary data.</text>
</comment>
<accession>A0ABX1ND98</accession>
<feature type="domain" description="PilY1 beta-propeller" evidence="4">
    <location>
        <begin position="662"/>
        <end position="815"/>
    </location>
</feature>
<sequence length="1041" mass="112233">MTRTKPLAKAVALMVLGFSWPAAAEDIDIFLTNPDITGTRPNVVLVLDNAASNNSQVTLLNGSSGQKLEMLRQVLNNIVDPLNSPYFPSCVVTETESGESRNPEGCVTRAEVDKLLSGINLGLMLANPSGSGRGGYVRSHVRSMEVAANRSSLLAKINNTSSSPTGIPQANNAPYAKSMHEAYLYFGGRAAYVGFDSSQYDNAARSGQNYVSPAGDACADNYIIFVGNGGPDSGEENDTRTLLTGIGGILSTDPVPFTPSNLMSSWFDEYARTLNKQDVVPSITGTQTVTTYTIAVQNPADANYNTAPVKSSRELLRSAASLGGGEYYEASDGQKAMKAFISMLQKMQAVNSVFAAVTLPVSVNVRGTFLNQVYMGQFRPDKDARPRWPGNLKVYQIALDANDQPMLADRNKEGVEDTVKGFLLPDKTSFWTTSSSYWEFDKMGTPPSASDAPDGAIVEKGGAAQRLRTKFASSQTSRKLYTCNGACSTGASYSSMLFSTENSTLTSNTTLSAGSTERTALINWIRGQDNQENENKNKDASDAPILTDVRARIHGDLLHSRPAVVNYNRTDGDRDIVVYYGTNGGVFHAVKGGLADATATEEGDGFEKWGIVFPEFYGDLKRLRDNSPDISTASPRPYFADGPVSIYQKDANGDGRIVAADGDKVYLYVGMRRGGRFLYALDVSNPDDPKHLWKIDSSQTDFLELGQTWSAPRPARIRAVTDDPVVIFGAGYDSENEDLSTATVNDKGRGIFVVNGRTGALVKHIIIPGEMGSVPSDVTVVDRDNNGSQDRIYTADTKGNVWRSDIDDANPDNWATYKIASLGGSGPSARKFLNKPDVVFGRTYDAVLVGSGDREHPFDTTVVNRFYMLRDSFTSLTGGLFCGTTDAPATCTESDLEDVTSNPHQESPLLTNSKGWYMTMATGEKVVGNAITVFGTTFFGTNRPTPPTPGECTSNLGEARLYSVGFETGNATRDLNADGVINGQDRSEKIEGGGFLPSPVYAPVQINGKKIDTVCTGPNCFGPGGKSFGTDRIRTYWRVQQ</sequence>
<dbReference type="Proteomes" id="UP000634522">
    <property type="component" value="Unassembled WGS sequence"/>
</dbReference>
<keyword evidence="1" id="KW-0479">Metal-binding</keyword>
<dbReference type="EMBL" id="WTVS01000012">
    <property type="protein sequence ID" value="NMF97273.1"/>
    <property type="molecule type" value="Genomic_DNA"/>
</dbReference>
<keyword evidence="6" id="KW-1185">Reference proteome</keyword>
<dbReference type="Pfam" id="PF05567">
    <property type="entry name" value="T4P_PilY1"/>
    <property type="match status" value="1"/>
</dbReference>
<keyword evidence="3" id="KW-0732">Signal</keyword>
<evidence type="ECO:0000313" key="6">
    <source>
        <dbReference type="Proteomes" id="UP000634522"/>
    </source>
</evidence>
<dbReference type="InterPro" id="IPR036465">
    <property type="entry name" value="vWFA_dom_sf"/>
</dbReference>
<dbReference type="InterPro" id="IPR008707">
    <property type="entry name" value="B-propeller_PilY1"/>
</dbReference>
<evidence type="ECO:0000256" key="2">
    <source>
        <dbReference type="ARBA" id="ARBA00022837"/>
    </source>
</evidence>
<reference evidence="5 6" key="1">
    <citation type="submission" date="2019-12" db="EMBL/GenBank/DDBJ databases">
        <title>Comparative genomics gives insights into the taxonomy of the Azoarcus-Aromatoleum group and reveals separate origins of nif in the plant-associated Azoarcus and non-plant-associated Aromatoleum sub-groups.</title>
        <authorList>
            <person name="Lafos M."/>
            <person name="Maluk M."/>
            <person name="Batista M."/>
            <person name="Junghare M."/>
            <person name="Carmona M."/>
            <person name="Faoro H."/>
            <person name="Cruz L.M."/>
            <person name="Battistoni F."/>
            <person name="De Souza E."/>
            <person name="Pedrosa F."/>
            <person name="Chen W.-M."/>
            <person name="Poole P.S."/>
            <person name="Dixon R.A."/>
            <person name="James E.K."/>
        </authorList>
    </citation>
    <scope>NUCLEOTIDE SEQUENCE [LARGE SCALE GENOMIC DNA]</scope>
    <source>
        <strain evidence="5 6">T</strain>
    </source>
</reference>
<dbReference type="RefSeq" id="WP_169139183.1">
    <property type="nucleotide sequence ID" value="NZ_WTVS01000012.1"/>
</dbReference>
<keyword evidence="2" id="KW-0106">Calcium</keyword>
<feature type="chain" id="PRO_5045342695" description="PilY1 beta-propeller domain-containing protein" evidence="3">
    <location>
        <begin position="25"/>
        <end position="1041"/>
    </location>
</feature>
<dbReference type="Gene3D" id="3.40.50.410">
    <property type="entry name" value="von Willebrand factor, type A domain"/>
    <property type="match status" value="1"/>
</dbReference>
<protein>
    <recommendedName>
        <fullName evidence="4">PilY1 beta-propeller domain-containing protein</fullName>
    </recommendedName>
</protein>
<name>A0ABX1ND98_9RHOO</name>
<feature type="signal peptide" evidence="3">
    <location>
        <begin position="1"/>
        <end position="24"/>
    </location>
</feature>
<evidence type="ECO:0000256" key="3">
    <source>
        <dbReference type="SAM" id="SignalP"/>
    </source>
</evidence>
<proteinExistence type="predicted"/>
<gene>
    <name evidence="5" type="ORF">GPA27_07725</name>
</gene>
<evidence type="ECO:0000313" key="5">
    <source>
        <dbReference type="EMBL" id="NMF97273.1"/>
    </source>
</evidence>
<evidence type="ECO:0000256" key="1">
    <source>
        <dbReference type="ARBA" id="ARBA00022723"/>
    </source>
</evidence>
<organism evidence="5 6">
    <name type="scientific">Aromatoleum toluolicum</name>
    <dbReference type="NCBI Taxonomy" id="90060"/>
    <lineage>
        <taxon>Bacteria</taxon>
        <taxon>Pseudomonadati</taxon>
        <taxon>Pseudomonadota</taxon>
        <taxon>Betaproteobacteria</taxon>
        <taxon>Rhodocyclales</taxon>
        <taxon>Rhodocyclaceae</taxon>
        <taxon>Aromatoleum</taxon>
    </lineage>
</organism>